<reference evidence="7" key="3">
    <citation type="submission" date="2021-02" db="UniProtKB">
        <authorList>
            <consortium name="EnsemblMetazoa"/>
        </authorList>
    </citation>
    <scope>IDENTIFICATION</scope>
    <source>
        <strain evidence="7">USDA</strain>
    </source>
</reference>
<evidence type="ECO:0000256" key="3">
    <source>
        <dbReference type="ARBA" id="ARBA00022618"/>
    </source>
</evidence>
<comment type="similarity">
    <text evidence="1">Belongs to the BORA family.</text>
</comment>
<dbReference type="VEuPathDB" id="VectorBase:PHUM494530"/>
<dbReference type="PANTHER" id="PTHR14728">
    <property type="entry name" value="PROTEIN AURORA BOREALIS"/>
    <property type="match status" value="1"/>
</dbReference>
<dbReference type="Proteomes" id="UP000009046">
    <property type="component" value="Unassembled WGS sequence"/>
</dbReference>
<gene>
    <name evidence="7" type="primary">8235979</name>
    <name evidence="6" type="ORF">Phum_PHUM494530</name>
</gene>
<dbReference type="OrthoDB" id="10020858at2759"/>
<sequence>MFSSLWIGKQHYKEPYVEGSSFLVRHQLLNTNSNPYKTPVQNRFNSSTDLKLSSRKPYKSVIIEKMPIYSPPSKSISFVKNPFEHARLLKDRLSQPLCSPSLFKANEEFTWSIEDISMLHPADIDENPSQDFDSWFSPVTESEAQEAINRHELIY</sequence>
<dbReference type="EMBL" id="DS235827">
    <property type="protein sequence ID" value="EEB17944.1"/>
    <property type="molecule type" value="Genomic_DNA"/>
</dbReference>
<protein>
    <recommendedName>
        <fullName evidence="2">Protein aurora borealis</fullName>
    </recommendedName>
</protein>
<accession>E0VX38</accession>
<dbReference type="HOGENOM" id="CLU_1697637_0_0_1"/>
<reference evidence="6" key="2">
    <citation type="submission" date="2007-04" db="EMBL/GenBank/DDBJ databases">
        <title>The genome of the human body louse.</title>
        <authorList>
            <consortium name="The Human Body Louse Genome Consortium"/>
            <person name="Kirkness E."/>
            <person name="Walenz B."/>
            <person name="Hass B."/>
            <person name="Bruggner R."/>
            <person name="Strausberg R."/>
        </authorList>
    </citation>
    <scope>NUCLEOTIDE SEQUENCE</scope>
    <source>
        <strain evidence="6">USDA</strain>
    </source>
</reference>
<keyword evidence="8" id="KW-1185">Reference proteome</keyword>
<keyword evidence="4" id="KW-0498">Mitosis</keyword>
<evidence type="ECO:0000313" key="6">
    <source>
        <dbReference type="EMBL" id="EEB17944.1"/>
    </source>
</evidence>
<evidence type="ECO:0000256" key="1">
    <source>
        <dbReference type="ARBA" id="ARBA00010963"/>
    </source>
</evidence>
<keyword evidence="5" id="KW-0131">Cell cycle</keyword>
<dbReference type="RefSeq" id="XP_002430682.1">
    <property type="nucleotide sequence ID" value="XM_002430637.1"/>
</dbReference>
<name>E0VX38_PEDHC</name>
<proteinExistence type="inferred from homology"/>
<dbReference type="GO" id="GO:0005634">
    <property type="term" value="C:nucleus"/>
    <property type="evidence" value="ECO:0007669"/>
    <property type="project" value="TreeGrafter"/>
</dbReference>
<evidence type="ECO:0000256" key="4">
    <source>
        <dbReference type="ARBA" id="ARBA00022776"/>
    </source>
</evidence>
<organism>
    <name type="scientific">Pediculus humanus subsp. corporis</name>
    <name type="common">Body louse</name>
    <dbReference type="NCBI Taxonomy" id="121224"/>
    <lineage>
        <taxon>Eukaryota</taxon>
        <taxon>Metazoa</taxon>
        <taxon>Ecdysozoa</taxon>
        <taxon>Arthropoda</taxon>
        <taxon>Hexapoda</taxon>
        <taxon>Insecta</taxon>
        <taxon>Pterygota</taxon>
        <taxon>Neoptera</taxon>
        <taxon>Paraneoptera</taxon>
        <taxon>Psocodea</taxon>
        <taxon>Troctomorpha</taxon>
        <taxon>Phthiraptera</taxon>
        <taxon>Anoplura</taxon>
        <taxon>Pediculidae</taxon>
        <taxon>Pediculus</taxon>
    </lineage>
</organism>
<dbReference type="PANTHER" id="PTHR14728:SF2">
    <property type="entry name" value="PROTEIN AURORA BOREALIS"/>
    <property type="match status" value="1"/>
</dbReference>
<dbReference type="GO" id="GO:0007088">
    <property type="term" value="P:regulation of mitotic nuclear division"/>
    <property type="evidence" value="ECO:0007669"/>
    <property type="project" value="TreeGrafter"/>
</dbReference>
<dbReference type="GO" id="GO:0005737">
    <property type="term" value="C:cytoplasm"/>
    <property type="evidence" value="ECO:0007669"/>
    <property type="project" value="TreeGrafter"/>
</dbReference>
<evidence type="ECO:0000256" key="5">
    <source>
        <dbReference type="ARBA" id="ARBA00023306"/>
    </source>
</evidence>
<dbReference type="AlphaFoldDB" id="E0VX38"/>
<dbReference type="GeneID" id="8235979"/>
<dbReference type="EnsemblMetazoa" id="PHUM494530-RA">
    <property type="protein sequence ID" value="PHUM494530-PA"/>
    <property type="gene ID" value="PHUM494530"/>
</dbReference>
<dbReference type="InterPro" id="IPR023252">
    <property type="entry name" value="Aurora_borealis_protein"/>
</dbReference>
<evidence type="ECO:0000256" key="2">
    <source>
        <dbReference type="ARBA" id="ARBA00020055"/>
    </source>
</evidence>
<dbReference type="GO" id="GO:0051301">
    <property type="term" value="P:cell division"/>
    <property type="evidence" value="ECO:0007669"/>
    <property type="project" value="UniProtKB-KW"/>
</dbReference>
<keyword evidence="3" id="KW-0132">Cell division</keyword>
<dbReference type="InParanoid" id="E0VX38"/>
<dbReference type="EMBL" id="AAZO01005987">
    <property type="status" value="NOT_ANNOTATED_CDS"/>
    <property type="molecule type" value="Genomic_DNA"/>
</dbReference>
<evidence type="ECO:0000313" key="7">
    <source>
        <dbReference type="EnsemblMetazoa" id="PHUM494530-PA"/>
    </source>
</evidence>
<dbReference type="KEGG" id="phu:Phum_PHUM494530"/>
<reference evidence="6" key="1">
    <citation type="submission" date="2007-04" db="EMBL/GenBank/DDBJ databases">
        <title>Annotation of Pediculus humanus corporis strain USDA.</title>
        <authorList>
            <person name="Kirkness E."/>
            <person name="Hannick L."/>
            <person name="Hass B."/>
            <person name="Bruggner R."/>
            <person name="Lawson D."/>
            <person name="Bidwell S."/>
            <person name="Joardar V."/>
            <person name="Caler E."/>
            <person name="Walenz B."/>
            <person name="Inman J."/>
            <person name="Schobel S."/>
            <person name="Galinsky K."/>
            <person name="Amedeo P."/>
            <person name="Strausberg R."/>
        </authorList>
    </citation>
    <scope>NUCLEOTIDE SEQUENCE</scope>
    <source>
        <strain evidence="6">USDA</strain>
    </source>
</reference>
<evidence type="ECO:0000313" key="8">
    <source>
        <dbReference type="Proteomes" id="UP000009046"/>
    </source>
</evidence>
<dbReference type="GO" id="GO:0060236">
    <property type="term" value="P:regulation of mitotic spindle organization"/>
    <property type="evidence" value="ECO:0007669"/>
    <property type="project" value="TreeGrafter"/>
</dbReference>
<dbReference type="Pfam" id="PF15280">
    <property type="entry name" value="BORA_N"/>
    <property type="match status" value="1"/>
</dbReference>
<dbReference type="CTD" id="8235979"/>
<dbReference type="GO" id="GO:0019901">
    <property type="term" value="F:protein kinase binding"/>
    <property type="evidence" value="ECO:0007669"/>
    <property type="project" value="TreeGrafter"/>
</dbReference>